<dbReference type="InterPro" id="IPR035959">
    <property type="entry name" value="RutC-like_sf"/>
</dbReference>
<dbReference type="Proteomes" id="UP001292079">
    <property type="component" value="Unassembled WGS sequence"/>
</dbReference>
<dbReference type="InterPro" id="IPR002761">
    <property type="entry name" value="Diphthami_syn_dom"/>
</dbReference>
<evidence type="ECO:0000256" key="3">
    <source>
        <dbReference type="ARBA" id="ARBA00012089"/>
    </source>
</evidence>
<organism evidence="14 15">
    <name type="scientific">Schistosoma mekongi</name>
    <name type="common">Parasitic worm</name>
    <dbReference type="NCBI Taxonomy" id="38744"/>
    <lineage>
        <taxon>Eukaryota</taxon>
        <taxon>Metazoa</taxon>
        <taxon>Spiralia</taxon>
        <taxon>Lophotrochozoa</taxon>
        <taxon>Platyhelminthes</taxon>
        <taxon>Trematoda</taxon>
        <taxon>Digenea</taxon>
        <taxon>Strigeidida</taxon>
        <taxon>Schistosomatoidea</taxon>
        <taxon>Schistosomatidae</taxon>
        <taxon>Schistosoma</taxon>
    </lineage>
</organism>
<dbReference type="EC" id="6.3.1.14" evidence="3"/>
<proteinExistence type="inferred from homology"/>
<dbReference type="SUPFAM" id="SSF55298">
    <property type="entry name" value="YjgF-like"/>
    <property type="match status" value="1"/>
</dbReference>
<evidence type="ECO:0000256" key="4">
    <source>
        <dbReference type="ARBA" id="ARBA00018426"/>
    </source>
</evidence>
<evidence type="ECO:0000256" key="9">
    <source>
        <dbReference type="ARBA" id="ARBA00031202"/>
    </source>
</evidence>
<evidence type="ECO:0000256" key="11">
    <source>
        <dbReference type="ARBA" id="ARBA00032849"/>
    </source>
</evidence>
<comment type="caution">
    <text evidence="14">The sequence shown here is derived from an EMBL/GenBank/DDBJ whole genome shotgun (WGS) entry which is preliminary data.</text>
</comment>
<evidence type="ECO:0000313" key="14">
    <source>
        <dbReference type="EMBL" id="KAK4475127.1"/>
    </source>
</evidence>
<evidence type="ECO:0000256" key="5">
    <source>
        <dbReference type="ARBA" id="ARBA00022598"/>
    </source>
</evidence>
<keyword evidence="5" id="KW-0436">Ligase</keyword>
<dbReference type="GO" id="GO:0005524">
    <property type="term" value="F:ATP binding"/>
    <property type="evidence" value="ECO:0007669"/>
    <property type="project" value="UniProtKB-KW"/>
</dbReference>
<sequence length="728" mass="82198">MRFVALVSGGKDSIFNIMECIAHGHTLVALVNLCPPRCNDGKSLEIDSFMYQSVGSEAIGFISSALKVPLYQMELHKVCQCKRILYRECADDEVEELYKILSRVLSEIPDIAGVSSGAILSDYQRYRVENVTFRLGLRSLCFLWQRCQQELLEDIISAGIEAIIIKIASFGLTVENFLGFRLSDVTSKLCQLSTPPWSLNVCGEGGEFETITLDCPIFHSRIQLTSEPEIVIHSKDPFSPTAYLCLTNLQLEAKPLNEICQTAEQLLSLKRKCINENDSLHKRPPFISPFERLQGIQVKTFEEIKNDLYNVTLHERNIGGSSDRHYQICNKTNQKSINDIARPIGNGVWITSNYYGISNRLDKIRVATENAFSQMRNVLDSKEIKPHQIVQFIVVLSHPLSSDVFSSFNQAYTYELNSWLDKVKIDHPNLMTGYMDSYMPTRVCICMNSPPNDVIHCSEEAFTISLSAILYFGDINICEWINSLHGLYVQSISHWAPANIGPYSQAIAVPISNIQSDNCSTSCATHYFTFYSGQIGLIPELEALPAETGHFSNHFDALQAESWLSLRHCHRVMKYMSSTELWMNLFLGICYATDESSLSYARNCFHQAVCLQTLDITDTYGNTCHCNKCVVWLIVTNLPKNASVEWQWITGPSTALITSMNTALNDKSIIPTNTFMLFYRHDDNNQLNKQNLSVLLKHYRGFILPVVKFADPSTTAVIISVQSEKQSQ</sequence>
<dbReference type="GO" id="GO:0017183">
    <property type="term" value="P:protein histidyl modification to diphthamide"/>
    <property type="evidence" value="ECO:0007669"/>
    <property type="project" value="TreeGrafter"/>
</dbReference>
<dbReference type="AlphaFoldDB" id="A0AAE1ZJM8"/>
<comment type="catalytic activity">
    <reaction evidence="12">
        <text>diphthine-[translation elongation factor 2] + NH4(+) + ATP = diphthamide-[translation elongation factor 2] + AMP + diphosphate + H(+)</text>
        <dbReference type="Rhea" id="RHEA:19753"/>
        <dbReference type="Rhea" id="RHEA-COMP:10172"/>
        <dbReference type="Rhea" id="RHEA-COMP:10174"/>
        <dbReference type="ChEBI" id="CHEBI:15378"/>
        <dbReference type="ChEBI" id="CHEBI:16692"/>
        <dbReference type="ChEBI" id="CHEBI:28938"/>
        <dbReference type="ChEBI" id="CHEBI:30616"/>
        <dbReference type="ChEBI" id="CHEBI:33019"/>
        <dbReference type="ChEBI" id="CHEBI:82696"/>
        <dbReference type="ChEBI" id="CHEBI:456215"/>
        <dbReference type="EC" id="6.3.1.14"/>
    </reaction>
</comment>
<dbReference type="CDD" id="cd06156">
    <property type="entry name" value="eu_AANH_C_2"/>
    <property type="match status" value="1"/>
</dbReference>
<name>A0AAE1ZJM8_SCHME</name>
<feature type="domain" description="Diphthamide synthase" evidence="13">
    <location>
        <begin position="1"/>
        <end position="226"/>
    </location>
</feature>
<evidence type="ECO:0000256" key="2">
    <source>
        <dbReference type="ARBA" id="ARBA00008496"/>
    </source>
</evidence>
<dbReference type="PANTHER" id="PTHR12196:SF2">
    <property type="entry name" value="DIPHTHINE--AMMONIA LIGASE"/>
    <property type="match status" value="1"/>
</dbReference>
<evidence type="ECO:0000256" key="7">
    <source>
        <dbReference type="ARBA" id="ARBA00022840"/>
    </source>
</evidence>
<dbReference type="Gene3D" id="3.30.1330.40">
    <property type="entry name" value="RutC-like"/>
    <property type="match status" value="1"/>
</dbReference>
<evidence type="ECO:0000256" key="6">
    <source>
        <dbReference type="ARBA" id="ARBA00022741"/>
    </source>
</evidence>
<evidence type="ECO:0000256" key="12">
    <source>
        <dbReference type="ARBA" id="ARBA00048108"/>
    </source>
</evidence>
<dbReference type="SUPFAM" id="SSF52402">
    <property type="entry name" value="Adenine nucleotide alpha hydrolases-like"/>
    <property type="match status" value="1"/>
</dbReference>
<reference evidence="14" key="1">
    <citation type="submission" date="2022-04" db="EMBL/GenBank/DDBJ databases">
        <authorList>
            <person name="Xu L."/>
            <person name="Lv Z."/>
        </authorList>
    </citation>
    <scope>NUCLEOTIDE SEQUENCE</scope>
    <source>
        <strain evidence="14">LV_2022a</strain>
    </source>
</reference>
<dbReference type="InterPro" id="IPR030662">
    <property type="entry name" value="DPH6/MJ0570"/>
</dbReference>
<evidence type="ECO:0000256" key="10">
    <source>
        <dbReference type="ARBA" id="ARBA00031552"/>
    </source>
</evidence>
<gene>
    <name evidence="14" type="ORF">MN116_002214</name>
</gene>
<comment type="similarity">
    <text evidence="2">Belongs to the Diphthine--ammonia ligase family.</text>
</comment>
<dbReference type="NCBIfam" id="TIGR00290">
    <property type="entry name" value="MJ0570_dom"/>
    <property type="match status" value="1"/>
</dbReference>
<dbReference type="Gene3D" id="3.90.1490.10">
    <property type="entry name" value="putative n-type atp pyrophosphatase, domain 2"/>
    <property type="match status" value="1"/>
</dbReference>
<dbReference type="PANTHER" id="PTHR12196">
    <property type="entry name" value="DOMAIN OF UNKNOWN FUNCTION 71 DUF71 -CONTAINING PROTEIN"/>
    <property type="match status" value="1"/>
</dbReference>
<accession>A0AAE1ZJM8</accession>
<evidence type="ECO:0000256" key="1">
    <source>
        <dbReference type="ARBA" id="ARBA00005156"/>
    </source>
</evidence>
<evidence type="ECO:0000259" key="13">
    <source>
        <dbReference type="Pfam" id="PF01902"/>
    </source>
</evidence>
<dbReference type="FunFam" id="3.90.1490.10:FF:000001">
    <property type="entry name" value="Diphthine--ammonia ligase"/>
    <property type="match status" value="1"/>
</dbReference>
<keyword evidence="6" id="KW-0547">Nucleotide-binding</keyword>
<dbReference type="EMBL" id="JALJAT010000001">
    <property type="protein sequence ID" value="KAK4475127.1"/>
    <property type="molecule type" value="Genomic_DNA"/>
</dbReference>
<protein>
    <recommendedName>
        <fullName evidence="4">Diphthine--ammonia ligase</fullName>
        <ecNumber evidence="3">6.3.1.14</ecNumber>
    </recommendedName>
    <alternativeName>
        <fullName evidence="9">ATP-binding domain-containing protein 4</fullName>
    </alternativeName>
    <alternativeName>
        <fullName evidence="8">Diphthamide synthase</fullName>
    </alternativeName>
    <alternativeName>
        <fullName evidence="10">Diphthamide synthetase</fullName>
    </alternativeName>
    <alternativeName>
        <fullName evidence="11">Protein DPH6 homolog</fullName>
    </alternativeName>
</protein>
<dbReference type="InterPro" id="IPR014729">
    <property type="entry name" value="Rossmann-like_a/b/a_fold"/>
</dbReference>
<keyword evidence="7" id="KW-0067">ATP-binding</keyword>
<evidence type="ECO:0000256" key="8">
    <source>
        <dbReference type="ARBA" id="ARBA00029814"/>
    </source>
</evidence>
<keyword evidence="15" id="KW-1185">Reference proteome</keyword>
<comment type="pathway">
    <text evidence="1">Protein modification; peptidyl-diphthamide biosynthesis.</text>
</comment>
<dbReference type="Gene3D" id="3.40.50.620">
    <property type="entry name" value="HUPs"/>
    <property type="match status" value="1"/>
</dbReference>
<evidence type="ECO:0000313" key="15">
    <source>
        <dbReference type="Proteomes" id="UP001292079"/>
    </source>
</evidence>
<dbReference type="FunFam" id="3.40.50.620:FF:000145">
    <property type="entry name" value="ATP-binding domain containing protein"/>
    <property type="match status" value="1"/>
</dbReference>
<reference evidence="14" key="2">
    <citation type="journal article" date="2023" name="Infect Dis Poverty">
        <title>Chromosome-scale genome of the human blood fluke Schistosoma mekongi and its implications for public health.</title>
        <authorList>
            <person name="Zhou M."/>
            <person name="Xu L."/>
            <person name="Xu D."/>
            <person name="Chen W."/>
            <person name="Khan J."/>
            <person name="Hu Y."/>
            <person name="Huang H."/>
            <person name="Wei H."/>
            <person name="Zhang Y."/>
            <person name="Chusongsang P."/>
            <person name="Tanasarnprasert K."/>
            <person name="Hu X."/>
            <person name="Limpanont Y."/>
            <person name="Lv Z."/>
        </authorList>
    </citation>
    <scope>NUCLEOTIDE SEQUENCE</scope>
    <source>
        <strain evidence="14">LV_2022a</strain>
    </source>
</reference>
<dbReference type="Pfam" id="PF01902">
    <property type="entry name" value="Diphthami_syn_2"/>
    <property type="match status" value="1"/>
</dbReference>
<dbReference type="GO" id="GO:0017178">
    <property type="term" value="F:diphthine-ammonia ligase activity"/>
    <property type="evidence" value="ECO:0007669"/>
    <property type="project" value="UniProtKB-EC"/>
</dbReference>
<dbReference type="CDD" id="cd01994">
    <property type="entry name" value="AANH_PF0828-like"/>
    <property type="match status" value="1"/>
</dbReference>